<dbReference type="Gene3D" id="3.40.50.1820">
    <property type="entry name" value="alpha/beta hydrolase"/>
    <property type="match status" value="1"/>
</dbReference>
<feature type="chain" id="PRO_5023030405" description="Carboxylic ester hydrolase" evidence="4">
    <location>
        <begin position="21"/>
        <end position="568"/>
    </location>
</feature>
<sequence>MRLALISLFSFLTALQLASASPTPSHPLVVDLGYARYCGYHNTTSSLLTWRGIRYAVAPRFQAPQTPPSAAAIRDADEYGPVCWQAMMGTARAAAQGLVPGLEGIMSPGRASEDCLFLNVVAPVGTREGDGLPVVVWIHGGGYAVSDVSAGKELDAFARHVGFGMVIVQIQYRLGPFGFLAGQVVKDHGATNAALLDQQFALQWVQRHVSKFGGDPGQVTLWGDSAGAGSILNHIVAHGGNTTQALGLDKPLFQAALVASVFLPLQVEADSPWAEHLYDKLARATNCTAPDTSSSFACLSSVDASVLAAAGVQISAAAPFGFWTYAPVIDGTFLIDRASVLLARGKAHLNGERLTATNNVAEGLVFTDPTLANDSTTDPQALAAQFDALVAGLFPLLTPEDRQAVAREYPIEEAGTQTQGITFARVSSVLGDATLVCPTYWLASAFAPDAHKGLFSYGPGTHGFDSLYYSGAIWDGQKSVSSVQSLDGALGGFLRAGDPNLNPANSTVNPAWPAWDPRAGRQRLELVFGTERSGDTLSEARPRVVRTGEAQVERCAFWRGEVAARAGL</sequence>
<dbReference type="InterPro" id="IPR050309">
    <property type="entry name" value="Type-B_Carboxylest/Lipase"/>
</dbReference>
<proteinExistence type="inferred from homology"/>
<feature type="domain" description="Carboxylesterase type B" evidence="5">
    <location>
        <begin position="44"/>
        <end position="457"/>
    </location>
</feature>
<evidence type="ECO:0000256" key="2">
    <source>
        <dbReference type="ARBA" id="ARBA00010515"/>
    </source>
</evidence>
<dbReference type="InterPro" id="IPR002018">
    <property type="entry name" value="CarbesteraseB"/>
</dbReference>
<dbReference type="EC" id="3.1.1.-" evidence="4"/>
<comment type="similarity">
    <text evidence="1 4">Belongs to the type-B carboxylesterase/lipase family.</text>
</comment>
<dbReference type="STRING" id="5288.A0A5C5FUB8"/>
<organism evidence="6 7">
    <name type="scientific">Rhodotorula diobovata</name>
    <dbReference type="NCBI Taxonomy" id="5288"/>
    <lineage>
        <taxon>Eukaryota</taxon>
        <taxon>Fungi</taxon>
        <taxon>Dikarya</taxon>
        <taxon>Basidiomycota</taxon>
        <taxon>Pucciniomycotina</taxon>
        <taxon>Microbotryomycetes</taxon>
        <taxon>Sporidiobolales</taxon>
        <taxon>Sporidiobolaceae</taxon>
        <taxon>Rhodotorula</taxon>
    </lineage>
</organism>
<protein>
    <recommendedName>
        <fullName evidence="4">Carboxylic ester hydrolase</fullName>
        <ecNumber evidence="4">3.1.1.-</ecNumber>
    </recommendedName>
</protein>
<reference evidence="6 7" key="1">
    <citation type="submission" date="2019-03" db="EMBL/GenBank/DDBJ databases">
        <title>Rhodosporidium diobovatum UCD-FST 08-225 genome sequencing, assembly, and annotation.</title>
        <authorList>
            <person name="Fakankun I.U."/>
            <person name="Fristensky B."/>
            <person name="Levin D.B."/>
        </authorList>
    </citation>
    <scope>NUCLEOTIDE SEQUENCE [LARGE SCALE GENOMIC DNA]</scope>
    <source>
        <strain evidence="6 7">UCD-FST 08-225</strain>
    </source>
</reference>
<dbReference type="PROSITE" id="PS00122">
    <property type="entry name" value="CARBOXYLESTERASE_B_1"/>
    <property type="match status" value="1"/>
</dbReference>
<evidence type="ECO:0000256" key="3">
    <source>
        <dbReference type="ARBA" id="ARBA00022801"/>
    </source>
</evidence>
<dbReference type="InterPro" id="IPR019819">
    <property type="entry name" value="Carboxylesterase_B_CS"/>
</dbReference>
<dbReference type="InterPro" id="IPR019826">
    <property type="entry name" value="Carboxylesterase_B_AS"/>
</dbReference>
<dbReference type="PROSITE" id="PS00941">
    <property type="entry name" value="CARBOXYLESTERASE_B_2"/>
    <property type="match status" value="1"/>
</dbReference>
<dbReference type="Pfam" id="PF00135">
    <property type="entry name" value="COesterase"/>
    <property type="match status" value="1"/>
</dbReference>
<dbReference type="SUPFAM" id="SSF53474">
    <property type="entry name" value="alpha/beta-Hydrolases"/>
    <property type="match status" value="1"/>
</dbReference>
<evidence type="ECO:0000313" key="6">
    <source>
        <dbReference type="EMBL" id="TNY19939.1"/>
    </source>
</evidence>
<gene>
    <name evidence="6" type="ORF">DMC30DRAFT_353113</name>
</gene>
<comment type="similarity">
    <text evidence="2">Belongs to the 'GDXG' lipolytic enzyme family.</text>
</comment>
<evidence type="ECO:0000313" key="7">
    <source>
        <dbReference type="Proteomes" id="UP000311382"/>
    </source>
</evidence>
<keyword evidence="3 4" id="KW-0378">Hydrolase</keyword>
<keyword evidence="7" id="KW-1185">Reference proteome</keyword>
<dbReference type="AlphaFoldDB" id="A0A5C5FUB8"/>
<dbReference type="GO" id="GO:0016787">
    <property type="term" value="F:hydrolase activity"/>
    <property type="evidence" value="ECO:0007669"/>
    <property type="project" value="UniProtKB-KW"/>
</dbReference>
<dbReference type="InterPro" id="IPR029058">
    <property type="entry name" value="AB_hydrolase_fold"/>
</dbReference>
<feature type="signal peptide" evidence="4">
    <location>
        <begin position="1"/>
        <end position="20"/>
    </location>
</feature>
<dbReference type="PANTHER" id="PTHR11559">
    <property type="entry name" value="CARBOXYLESTERASE"/>
    <property type="match status" value="1"/>
</dbReference>
<evidence type="ECO:0000256" key="4">
    <source>
        <dbReference type="RuleBase" id="RU361235"/>
    </source>
</evidence>
<dbReference type="PROSITE" id="PS01173">
    <property type="entry name" value="LIPASE_GDXG_HIS"/>
    <property type="match status" value="1"/>
</dbReference>
<dbReference type="InterPro" id="IPR002168">
    <property type="entry name" value="Lipase_GDXG_HIS_AS"/>
</dbReference>
<evidence type="ECO:0000259" key="5">
    <source>
        <dbReference type="Pfam" id="PF00135"/>
    </source>
</evidence>
<accession>A0A5C5FUB8</accession>
<keyword evidence="4" id="KW-0732">Signal</keyword>
<dbReference type="EMBL" id="SOZI01000080">
    <property type="protein sequence ID" value="TNY19939.1"/>
    <property type="molecule type" value="Genomic_DNA"/>
</dbReference>
<comment type="caution">
    <text evidence="6">The sequence shown here is derived from an EMBL/GenBank/DDBJ whole genome shotgun (WGS) entry which is preliminary data.</text>
</comment>
<dbReference type="Proteomes" id="UP000311382">
    <property type="component" value="Unassembled WGS sequence"/>
</dbReference>
<evidence type="ECO:0000256" key="1">
    <source>
        <dbReference type="ARBA" id="ARBA00005964"/>
    </source>
</evidence>
<name>A0A5C5FUB8_9BASI</name>
<dbReference type="OrthoDB" id="408631at2759"/>